<dbReference type="AlphaFoldDB" id="A0A4R6DIK1"/>
<sequence>MPLLTQPLETVDAYVEHFSRQPLPVLRRTVKDLEALRAEMDTVSGKRIAAVVLADPLMTMKLLTHLESHRRSSQNHDITTIDRAVMMMGLGPFFDTFTRMPTVEDGLAAHPQALIGVLKVIGRARRAAHYARDWAIVRHDLDVDEITVAALLREATEIVCWVFAPELTRRVYSLQLADRQLRSATAQRAVFGATAREIQLALIHAWTLPQLLVQLLDETQGEHPRVRTIKLAADFARHVAHGWDDPALPDDIDAIERLLPLGREQLLHRLNVPEEAMARFLPEAPQPE</sequence>
<dbReference type="Gene3D" id="1.10.3210.10">
    <property type="entry name" value="Hypothetical protein af1432"/>
    <property type="match status" value="1"/>
</dbReference>
<feature type="domain" description="HDOD" evidence="1">
    <location>
        <begin position="23"/>
        <end position="222"/>
    </location>
</feature>
<organism evidence="2 3">
    <name type="scientific">Azoarcus indigens</name>
    <dbReference type="NCBI Taxonomy" id="29545"/>
    <lineage>
        <taxon>Bacteria</taxon>
        <taxon>Pseudomonadati</taxon>
        <taxon>Pseudomonadota</taxon>
        <taxon>Betaproteobacteria</taxon>
        <taxon>Rhodocyclales</taxon>
        <taxon>Zoogloeaceae</taxon>
        <taxon>Azoarcus</taxon>
    </lineage>
</organism>
<dbReference type="Pfam" id="PF08668">
    <property type="entry name" value="HDOD"/>
    <property type="match status" value="1"/>
</dbReference>
<dbReference type="EMBL" id="SNVV01000034">
    <property type="protein sequence ID" value="TDN44507.1"/>
    <property type="molecule type" value="Genomic_DNA"/>
</dbReference>
<evidence type="ECO:0000313" key="2">
    <source>
        <dbReference type="EMBL" id="TDN44507.1"/>
    </source>
</evidence>
<gene>
    <name evidence="2" type="ORF">C7389_13420</name>
</gene>
<dbReference type="OrthoDB" id="9126875at2"/>
<keyword evidence="3" id="KW-1185">Reference proteome</keyword>
<protein>
    <submittedName>
        <fullName evidence="2">HD-like signal output (HDOD) protein</fullName>
    </submittedName>
</protein>
<dbReference type="RefSeq" id="WP_133595056.1">
    <property type="nucleotide sequence ID" value="NZ_SNVV01000034.1"/>
</dbReference>
<proteinExistence type="predicted"/>
<dbReference type="PROSITE" id="PS51833">
    <property type="entry name" value="HDOD"/>
    <property type="match status" value="1"/>
</dbReference>
<evidence type="ECO:0000259" key="1">
    <source>
        <dbReference type="PROSITE" id="PS51833"/>
    </source>
</evidence>
<dbReference type="PANTHER" id="PTHR33525:SF4">
    <property type="entry name" value="CYCLIC DI-GMP PHOSPHODIESTERASE CDGJ"/>
    <property type="match status" value="1"/>
</dbReference>
<evidence type="ECO:0000313" key="3">
    <source>
        <dbReference type="Proteomes" id="UP000295129"/>
    </source>
</evidence>
<comment type="caution">
    <text evidence="2">The sequence shown here is derived from an EMBL/GenBank/DDBJ whole genome shotgun (WGS) entry which is preliminary data.</text>
</comment>
<dbReference type="PANTHER" id="PTHR33525">
    <property type="match status" value="1"/>
</dbReference>
<dbReference type="Proteomes" id="UP000295129">
    <property type="component" value="Unassembled WGS sequence"/>
</dbReference>
<reference evidence="2 3" key="1">
    <citation type="submission" date="2019-03" db="EMBL/GenBank/DDBJ databases">
        <title>Genomic Encyclopedia of Type Strains, Phase IV (KMG-IV): sequencing the most valuable type-strain genomes for metagenomic binning, comparative biology and taxonomic classification.</title>
        <authorList>
            <person name="Goeker M."/>
        </authorList>
    </citation>
    <scope>NUCLEOTIDE SEQUENCE [LARGE SCALE GENOMIC DNA]</scope>
    <source>
        <strain evidence="2 3">DSM 12121</strain>
    </source>
</reference>
<dbReference type="InterPro" id="IPR052340">
    <property type="entry name" value="RNase_Y/CdgJ"/>
</dbReference>
<dbReference type="InterPro" id="IPR013976">
    <property type="entry name" value="HDOD"/>
</dbReference>
<name>A0A4R6DIK1_9RHOO</name>
<accession>A0A4R6DIK1</accession>
<dbReference type="SUPFAM" id="SSF109604">
    <property type="entry name" value="HD-domain/PDEase-like"/>
    <property type="match status" value="1"/>
</dbReference>